<protein>
    <recommendedName>
        <fullName evidence="4">Peptide deformylase</fullName>
    </recommendedName>
</protein>
<accession>A0A2M7TKE9</accession>
<reference evidence="3" key="1">
    <citation type="submission" date="2017-09" db="EMBL/GenBank/DDBJ databases">
        <title>Depth-based differentiation of microbial function through sediment-hosted aquifers and enrichment of novel symbionts in the deep terrestrial subsurface.</title>
        <authorList>
            <person name="Probst A.J."/>
            <person name="Ladd B."/>
            <person name="Jarett J.K."/>
            <person name="Geller-Mcgrath D.E."/>
            <person name="Sieber C.M.K."/>
            <person name="Emerson J.B."/>
            <person name="Anantharaman K."/>
            <person name="Thomas B.C."/>
            <person name="Malmstrom R."/>
            <person name="Stieglmeier M."/>
            <person name="Klingl A."/>
            <person name="Woyke T."/>
            <person name="Ryan C.M."/>
            <person name="Banfield J.F."/>
        </authorList>
    </citation>
    <scope>NUCLEOTIDE SEQUENCE [LARGE SCALE GENOMIC DNA]</scope>
</reference>
<dbReference type="GO" id="GO:0042586">
    <property type="term" value="F:peptide deformylase activity"/>
    <property type="evidence" value="ECO:0007669"/>
    <property type="project" value="InterPro"/>
</dbReference>
<comment type="similarity">
    <text evidence="1">Belongs to the polypeptide deformylase family.</text>
</comment>
<gene>
    <name evidence="2" type="ORF">COY32_01935</name>
</gene>
<sequence length="89" mass="9955">MHEIIKERIAAFNRALHEIPEVKYVGDQLGKVLLHYREVAGIGRGLAAAQIGLRKAVFVTFVNDTLQTFINPTVVEKSPETNFVIPLKL</sequence>
<dbReference type="AlphaFoldDB" id="A0A2M7TKE9"/>
<proteinExistence type="inferred from homology"/>
<evidence type="ECO:0000313" key="2">
    <source>
        <dbReference type="EMBL" id="PIZ47296.1"/>
    </source>
</evidence>
<name>A0A2M7TKE9_UNCKA</name>
<dbReference type="SUPFAM" id="SSF56420">
    <property type="entry name" value="Peptide deformylase"/>
    <property type="match status" value="1"/>
</dbReference>
<dbReference type="InterPro" id="IPR023635">
    <property type="entry name" value="Peptide_deformylase"/>
</dbReference>
<dbReference type="Gene3D" id="3.90.45.10">
    <property type="entry name" value="Peptide deformylase"/>
    <property type="match status" value="1"/>
</dbReference>
<dbReference type="EMBL" id="PFNL01000055">
    <property type="protein sequence ID" value="PIZ47296.1"/>
    <property type="molecule type" value="Genomic_DNA"/>
</dbReference>
<dbReference type="Pfam" id="PF01327">
    <property type="entry name" value="Pep_deformylase"/>
    <property type="match status" value="1"/>
</dbReference>
<dbReference type="Proteomes" id="UP000228920">
    <property type="component" value="Unassembled WGS sequence"/>
</dbReference>
<evidence type="ECO:0008006" key="4">
    <source>
        <dbReference type="Google" id="ProtNLM"/>
    </source>
</evidence>
<evidence type="ECO:0000256" key="1">
    <source>
        <dbReference type="ARBA" id="ARBA00010759"/>
    </source>
</evidence>
<evidence type="ECO:0000313" key="3">
    <source>
        <dbReference type="Proteomes" id="UP000228920"/>
    </source>
</evidence>
<organism evidence="2 3">
    <name type="scientific">candidate division WWE3 bacterium CG_4_10_14_0_2_um_filter_41_14</name>
    <dbReference type="NCBI Taxonomy" id="1975072"/>
    <lineage>
        <taxon>Bacteria</taxon>
        <taxon>Katanobacteria</taxon>
    </lineage>
</organism>
<comment type="caution">
    <text evidence="2">The sequence shown here is derived from an EMBL/GenBank/DDBJ whole genome shotgun (WGS) entry which is preliminary data.</text>
</comment>
<dbReference type="InterPro" id="IPR036821">
    <property type="entry name" value="Peptide_deformylase_sf"/>
</dbReference>